<protein>
    <submittedName>
        <fullName evidence="2">Methyltransferase domain-containing protein</fullName>
    </submittedName>
</protein>
<dbReference type="SUPFAM" id="SSF53335">
    <property type="entry name" value="S-adenosyl-L-methionine-dependent methyltransferases"/>
    <property type="match status" value="1"/>
</dbReference>
<evidence type="ECO:0000259" key="1">
    <source>
        <dbReference type="Pfam" id="PF08241"/>
    </source>
</evidence>
<sequence>MNKNNQPRYEQIGVAMTSRSFEEYLKMFSLQSETLNQGSILDVASGASSFTAEANRRGYHCISVDPLYELTYKDISIYGEKELSSIPEKLSNIEHIFDWSYYLSVEHHQKLREDSFEIFKNDYDTIDRPSKYVKGTLPLLPFEDNTFSMVLCSHFLFLYHEQFDFQFHLHSIQEFIRVCKPDGEIRIYPLVTLTFDQYPHLEMVMKKLEKMEGIKIEKVKSNLPFIPNSPYFLRLKKRV</sequence>
<name>A0ABT9IYS5_9BACL</name>
<keyword evidence="3" id="KW-1185">Reference proteome</keyword>
<reference evidence="2 3" key="1">
    <citation type="submission" date="2023-08" db="EMBL/GenBank/DDBJ databases">
        <authorList>
            <person name="Park J.-S."/>
        </authorList>
    </citation>
    <scope>NUCLEOTIDE SEQUENCE [LARGE SCALE GENOMIC DNA]</scope>
    <source>
        <strain evidence="2 3">2205SS18-9</strain>
    </source>
</reference>
<dbReference type="RefSeq" id="WP_305991831.1">
    <property type="nucleotide sequence ID" value="NZ_JAVAMP010000003.1"/>
</dbReference>
<accession>A0ABT9IYS5</accession>
<dbReference type="Proteomes" id="UP001231941">
    <property type="component" value="Unassembled WGS sequence"/>
</dbReference>
<keyword evidence="2" id="KW-0489">Methyltransferase</keyword>
<comment type="caution">
    <text evidence="2">The sequence shown here is derived from an EMBL/GenBank/DDBJ whole genome shotgun (WGS) entry which is preliminary data.</text>
</comment>
<dbReference type="InterPro" id="IPR029063">
    <property type="entry name" value="SAM-dependent_MTases_sf"/>
</dbReference>
<dbReference type="Pfam" id="PF08241">
    <property type="entry name" value="Methyltransf_11"/>
    <property type="match status" value="1"/>
</dbReference>
<gene>
    <name evidence="2" type="ORF">Q5Y73_10425</name>
</gene>
<keyword evidence="2" id="KW-0808">Transferase</keyword>
<evidence type="ECO:0000313" key="2">
    <source>
        <dbReference type="EMBL" id="MDP5274526.1"/>
    </source>
</evidence>
<dbReference type="InterPro" id="IPR013216">
    <property type="entry name" value="Methyltransf_11"/>
</dbReference>
<dbReference type="Gene3D" id="3.40.50.150">
    <property type="entry name" value="Vaccinia Virus protein VP39"/>
    <property type="match status" value="1"/>
</dbReference>
<organism evidence="2 3">
    <name type="scientific">Chengkuizengella axinellae</name>
    <dbReference type="NCBI Taxonomy" id="3064388"/>
    <lineage>
        <taxon>Bacteria</taxon>
        <taxon>Bacillati</taxon>
        <taxon>Bacillota</taxon>
        <taxon>Bacilli</taxon>
        <taxon>Bacillales</taxon>
        <taxon>Paenibacillaceae</taxon>
        <taxon>Chengkuizengella</taxon>
    </lineage>
</organism>
<proteinExistence type="predicted"/>
<feature type="domain" description="Methyltransferase type 11" evidence="1">
    <location>
        <begin position="130"/>
        <end position="185"/>
    </location>
</feature>
<dbReference type="EMBL" id="JAVAMP010000003">
    <property type="protein sequence ID" value="MDP5274526.1"/>
    <property type="molecule type" value="Genomic_DNA"/>
</dbReference>
<dbReference type="GO" id="GO:0032259">
    <property type="term" value="P:methylation"/>
    <property type="evidence" value="ECO:0007669"/>
    <property type="project" value="UniProtKB-KW"/>
</dbReference>
<evidence type="ECO:0000313" key="3">
    <source>
        <dbReference type="Proteomes" id="UP001231941"/>
    </source>
</evidence>
<dbReference type="GO" id="GO:0008168">
    <property type="term" value="F:methyltransferase activity"/>
    <property type="evidence" value="ECO:0007669"/>
    <property type="project" value="UniProtKB-KW"/>
</dbReference>